<sequence length="52" mass="5687">MTKLLNLLKGKKTIITGVVMIVLGCLQGNQEIILNGLGFIFLRVGLNKQNFA</sequence>
<evidence type="ECO:0000313" key="1">
    <source>
        <dbReference type="EMBL" id="QJI02459.1"/>
    </source>
</evidence>
<protein>
    <recommendedName>
        <fullName evidence="2">Lipoprotein</fullName>
    </recommendedName>
</protein>
<accession>A0A6M3XWU1</accession>
<reference evidence="1" key="1">
    <citation type="submission" date="2020-03" db="EMBL/GenBank/DDBJ databases">
        <title>The deep terrestrial virosphere.</title>
        <authorList>
            <person name="Holmfeldt K."/>
            <person name="Nilsson E."/>
            <person name="Simone D."/>
            <person name="Lopez-Fernandez M."/>
            <person name="Wu X."/>
            <person name="de Brujin I."/>
            <person name="Lundin D."/>
            <person name="Andersson A."/>
            <person name="Bertilsson S."/>
            <person name="Dopson M."/>
        </authorList>
    </citation>
    <scope>NUCLEOTIDE SEQUENCE</scope>
    <source>
        <strain evidence="1">TM448B03259</strain>
    </source>
</reference>
<proteinExistence type="predicted"/>
<name>A0A6M3XWU1_9ZZZZ</name>
<dbReference type="AlphaFoldDB" id="A0A6M3XWU1"/>
<dbReference type="PROSITE" id="PS51257">
    <property type="entry name" value="PROKAR_LIPOPROTEIN"/>
    <property type="match status" value="1"/>
</dbReference>
<gene>
    <name evidence="1" type="ORF">TM448B03259_0013</name>
</gene>
<organism evidence="1">
    <name type="scientific">viral metagenome</name>
    <dbReference type="NCBI Taxonomy" id="1070528"/>
    <lineage>
        <taxon>unclassified sequences</taxon>
        <taxon>metagenomes</taxon>
        <taxon>organismal metagenomes</taxon>
    </lineage>
</organism>
<evidence type="ECO:0008006" key="2">
    <source>
        <dbReference type="Google" id="ProtNLM"/>
    </source>
</evidence>
<dbReference type="EMBL" id="MT145003">
    <property type="protein sequence ID" value="QJI02459.1"/>
    <property type="molecule type" value="Genomic_DNA"/>
</dbReference>